<dbReference type="Gene3D" id="2.160.20.20">
    <property type="match status" value="1"/>
</dbReference>
<evidence type="ECO:0000313" key="3">
    <source>
        <dbReference type="EMBL" id="GGA75540.1"/>
    </source>
</evidence>
<keyword evidence="1" id="KW-0732">Signal</keyword>
<proteinExistence type="predicted"/>
<organism evidence="3 4">
    <name type="scientific">Nitratireductor aestuarii</name>
    <dbReference type="NCBI Taxonomy" id="1735103"/>
    <lineage>
        <taxon>Bacteria</taxon>
        <taxon>Pseudomonadati</taxon>
        <taxon>Pseudomonadota</taxon>
        <taxon>Alphaproteobacteria</taxon>
        <taxon>Hyphomicrobiales</taxon>
        <taxon>Phyllobacteriaceae</taxon>
        <taxon>Nitratireductor</taxon>
    </lineage>
</organism>
<dbReference type="Gene3D" id="2.40.128.130">
    <property type="entry name" value="Autotransporter beta-domain"/>
    <property type="match status" value="1"/>
</dbReference>
<reference evidence="3" key="2">
    <citation type="submission" date="2020-09" db="EMBL/GenBank/DDBJ databases">
        <authorList>
            <person name="Sun Q."/>
            <person name="Zhou Y."/>
        </authorList>
    </citation>
    <scope>NUCLEOTIDE SEQUENCE</scope>
    <source>
        <strain evidence="3">CGMCC 1.15320</strain>
    </source>
</reference>
<keyword evidence="4" id="KW-1185">Reference proteome</keyword>
<reference evidence="3" key="1">
    <citation type="journal article" date="2014" name="Int. J. Syst. Evol. Microbiol.">
        <title>Complete genome sequence of Corynebacterium casei LMG S-19264T (=DSM 44701T), isolated from a smear-ripened cheese.</title>
        <authorList>
            <consortium name="US DOE Joint Genome Institute (JGI-PGF)"/>
            <person name="Walter F."/>
            <person name="Albersmeier A."/>
            <person name="Kalinowski J."/>
            <person name="Ruckert C."/>
        </authorList>
    </citation>
    <scope>NUCLEOTIDE SEQUENCE</scope>
    <source>
        <strain evidence="3">CGMCC 1.15320</strain>
    </source>
</reference>
<dbReference type="AlphaFoldDB" id="A0A916W7L5"/>
<dbReference type="SMART" id="SM00869">
    <property type="entry name" value="Autotransporter"/>
    <property type="match status" value="1"/>
</dbReference>
<evidence type="ECO:0000259" key="2">
    <source>
        <dbReference type="PROSITE" id="PS51208"/>
    </source>
</evidence>
<evidence type="ECO:0000256" key="1">
    <source>
        <dbReference type="SAM" id="SignalP"/>
    </source>
</evidence>
<dbReference type="InterPro" id="IPR011050">
    <property type="entry name" value="Pectin_lyase_fold/virulence"/>
</dbReference>
<feature type="domain" description="Autotransporter" evidence="2">
    <location>
        <begin position="383"/>
        <end position="656"/>
    </location>
</feature>
<evidence type="ECO:0000313" key="4">
    <source>
        <dbReference type="Proteomes" id="UP000636264"/>
    </source>
</evidence>
<protein>
    <recommendedName>
        <fullName evidence="2">Autotransporter domain-containing protein</fullName>
    </recommendedName>
</protein>
<dbReference type="Proteomes" id="UP000636264">
    <property type="component" value="Unassembled WGS sequence"/>
</dbReference>
<dbReference type="InterPro" id="IPR005546">
    <property type="entry name" value="Autotransporte_beta"/>
</dbReference>
<dbReference type="EMBL" id="BMIF01000010">
    <property type="protein sequence ID" value="GGA75540.1"/>
    <property type="molecule type" value="Genomic_DNA"/>
</dbReference>
<dbReference type="InterPro" id="IPR012332">
    <property type="entry name" value="Autotransporter_pectin_lyase_C"/>
</dbReference>
<feature type="chain" id="PRO_5037042004" description="Autotransporter domain-containing protein" evidence="1">
    <location>
        <begin position="22"/>
        <end position="656"/>
    </location>
</feature>
<dbReference type="InterPro" id="IPR036709">
    <property type="entry name" value="Autotransporte_beta_dom_sf"/>
</dbReference>
<accession>A0A916W7L5</accession>
<gene>
    <name evidence="3" type="ORF">GCM10011385_31980</name>
</gene>
<dbReference type="PROSITE" id="PS51208">
    <property type="entry name" value="AUTOTRANSPORTER"/>
    <property type="match status" value="1"/>
</dbReference>
<dbReference type="SUPFAM" id="SSF103515">
    <property type="entry name" value="Autotransporter"/>
    <property type="match status" value="1"/>
</dbReference>
<dbReference type="Pfam" id="PF03797">
    <property type="entry name" value="Autotransporter"/>
    <property type="match status" value="1"/>
</dbReference>
<sequence>MAVLPTAIVAVGSIGASSALAVDIVIEDGQIAGITQTLESVGDTLTVEAGGTVSTVDGAVVMDADSQVLNNGGLIEAADGDAVTINGDGSTVNNDGTIQTYGYAAYGLYSTGTFTTIANEGDIFTFGECGYGVYTTAGDFVFINNGTVATFADENSYGVYAEDADDVVITNNGLIETRGTDAYGIYVYGSHAVITNNGILRTSGEDGIGVYVYDDTEDSRTMLLNYGRIEATGEGAQAVYANAAGMAVASSGTVISKDAEAFYMGKADQMLMLVAGSVTEGGIYFAEPDTATLYVDYGFDARLTIDGMPTTIITDRQILAENNGVLTVLTPGLVHGGNTVAIEANSAVSGAVRGHMSGRRLGAAGDMVPLGYAATPAVVRTAEADEGYTAWARGFGAASSPRGSSEGFSTSLGGGVFGFDKRYADGSLVGAFLGFGDGVARLAMGSRVDTTTIMGGAYGSFAHGSTFVDVTAGLGATTSNSSRRMNDNMAEGGIVTAYGEYNGIFVSPSITVGMDHELGNLRLTPSMTLLYAAIHQDGYSETLSELSVGSQFTHVFSVNGELELGTLRFGAGEEGWSASGKLGAEGTFIDGRKVDASLINTSYEIAGMSASEARGYVGVDVGFTKGNYDFSLVGKAGYSSEGVASASVQGGLSYKF</sequence>
<name>A0A916W7L5_9HYPH</name>
<dbReference type="SUPFAM" id="SSF51126">
    <property type="entry name" value="Pectin lyase-like"/>
    <property type="match status" value="1"/>
</dbReference>
<feature type="signal peptide" evidence="1">
    <location>
        <begin position="1"/>
        <end position="21"/>
    </location>
</feature>
<comment type="caution">
    <text evidence="3">The sequence shown here is derived from an EMBL/GenBank/DDBJ whole genome shotgun (WGS) entry which is preliminary data.</text>
</comment>